<proteinExistence type="predicted"/>
<sequence>MLSVFQNWNKVGSAFRLDTSSLTVR</sequence>
<reference evidence="1" key="1">
    <citation type="submission" date="2014-11" db="EMBL/GenBank/DDBJ databases">
        <authorList>
            <person name="Amaro Gonzalez C."/>
        </authorList>
    </citation>
    <scope>NUCLEOTIDE SEQUENCE</scope>
</reference>
<dbReference type="AlphaFoldDB" id="A0A0E9T9B3"/>
<accession>A0A0E9T9B3</accession>
<name>A0A0E9T9B3_ANGAN</name>
<evidence type="ECO:0000313" key="1">
    <source>
        <dbReference type="EMBL" id="JAH49328.1"/>
    </source>
</evidence>
<reference evidence="1" key="2">
    <citation type="journal article" date="2015" name="Fish Shellfish Immunol.">
        <title>Early steps in the European eel (Anguilla anguilla)-Vibrio vulnificus interaction in the gills: Role of the RtxA13 toxin.</title>
        <authorList>
            <person name="Callol A."/>
            <person name="Pajuelo D."/>
            <person name="Ebbesson L."/>
            <person name="Teles M."/>
            <person name="MacKenzie S."/>
            <person name="Amaro C."/>
        </authorList>
    </citation>
    <scope>NUCLEOTIDE SEQUENCE</scope>
</reference>
<protein>
    <submittedName>
        <fullName evidence="1">Uncharacterized protein</fullName>
    </submittedName>
</protein>
<organism evidence="1">
    <name type="scientific">Anguilla anguilla</name>
    <name type="common">European freshwater eel</name>
    <name type="synonym">Muraena anguilla</name>
    <dbReference type="NCBI Taxonomy" id="7936"/>
    <lineage>
        <taxon>Eukaryota</taxon>
        <taxon>Metazoa</taxon>
        <taxon>Chordata</taxon>
        <taxon>Craniata</taxon>
        <taxon>Vertebrata</taxon>
        <taxon>Euteleostomi</taxon>
        <taxon>Actinopterygii</taxon>
        <taxon>Neopterygii</taxon>
        <taxon>Teleostei</taxon>
        <taxon>Anguilliformes</taxon>
        <taxon>Anguillidae</taxon>
        <taxon>Anguilla</taxon>
    </lineage>
</organism>
<dbReference type="EMBL" id="GBXM01059249">
    <property type="protein sequence ID" value="JAH49328.1"/>
    <property type="molecule type" value="Transcribed_RNA"/>
</dbReference>